<keyword evidence="3" id="KW-1185">Reference proteome</keyword>
<comment type="caution">
    <text evidence="2">The sequence shown here is derived from an EMBL/GenBank/DDBJ whole genome shotgun (WGS) entry which is preliminary data.</text>
</comment>
<dbReference type="Proteomes" id="UP000321328">
    <property type="component" value="Unassembled WGS sequence"/>
</dbReference>
<dbReference type="STRING" id="1123024.GCA_000423625_02218"/>
<proteinExistence type="predicted"/>
<sequence>MSDESKAMSEWVLAVSRELGLEEAVESDATVDMVLDLTSDVAHGVSRPAAPVTAFLIGLAAGRAADPAVAARDFAQKIGDLADGWGSDAERGSAAHDQQARG</sequence>
<dbReference type="InterPro" id="IPR045598">
    <property type="entry name" value="DUF6457"/>
</dbReference>
<feature type="domain" description="DUF6457" evidence="1">
    <location>
        <begin position="4"/>
        <end position="88"/>
    </location>
</feature>
<evidence type="ECO:0000313" key="3">
    <source>
        <dbReference type="Proteomes" id="UP000321328"/>
    </source>
</evidence>
<dbReference type="EMBL" id="BJVI01000004">
    <property type="protein sequence ID" value="GEL16805.1"/>
    <property type="molecule type" value="Genomic_DNA"/>
</dbReference>
<accession>A0A511CW53</accession>
<evidence type="ECO:0000259" key="1">
    <source>
        <dbReference type="Pfam" id="PF20058"/>
    </source>
</evidence>
<reference evidence="2 3" key="1">
    <citation type="submission" date="2019-07" db="EMBL/GenBank/DDBJ databases">
        <title>Whole genome shotgun sequence of Pseudonocardia asaccharolytica NBRC 16224.</title>
        <authorList>
            <person name="Hosoyama A."/>
            <person name="Uohara A."/>
            <person name="Ohji S."/>
            <person name="Ichikawa N."/>
        </authorList>
    </citation>
    <scope>NUCLEOTIDE SEQUENCE [LARGE SCALE GENOMIC DNA]</scope>
    <source>
        <strain evidence="2 3">NBRC 16224</strain>
    </source>
</reference>
<evidence type="ECO:0000313" key="2">
    <source>
        <dbReference type="EMBL" id="GEL16805.1"/>
    </source>
</evidence>
<name>A0A511CW53_9PSEU</name>
<organism evidence="2 3">
    <name type="scientific">Pseudonocardia asaccharolytica DSM 44247 = NBRC 16224</name>
    <dbReference type="NCBI Taxonomy" id="1123024"/>
    <lineage>
        <taxon>Bacteria</taxon>
        <taxon>Bacillati</taxon>
        <taxon>Actinomycetota</taxon>
        <taxon>Actinomycetes</taxon>
        <taxon>Pseudonocardiales</taxon>
        <taxon>Pseudonocardiaceae</taxon>
        <taxon>Pseudonocardia</taxon>
    </lineage>
</organism>
<protein>
    <recommendedName>
        <fullName evidence="1">DUF6457 domain-containing protein</fullName>
    </recommendedName>
</protein>
<gene>
    <name evidence="2" type="ORF">PA7_06420</name>
</gene>
<dbReference type="AlphaFoldDB" id="A0A511CW53"/>
<dbReference type="Pfam" id="PF20058">
    <property type="entry name" value="DUF6457"/>
    <property type="match status" value="1"/>
</dbReference>